<evidence type="ECO:0000313" key="2">
    <source>
        <dbReference type="EMBL" id="SFN23868.1"/>
    </source>
</evidence>
<dbReference type="Proteomes" id="UP000183107">
    <property type="component" value="Unassembled WGS sequence"/>
</dbReference>
<feature type="region of interest" description="Disordered" evidence="1">
    <location>
        <begin position="80"/>
        <end position="180"/>
    </location>
</feature>
<feature type="compositionally biased region" description="Gly residues" evidence="1">
    <location>
        <begin position="152"/>
        <end position="180"/>
    </location>
</feature>
<dbReference type="AlphaFoldDB" id="A0A1I4XD77"/>
<sequence length="180" mass="17634">MTDGQGESQLSIFNEHIAFASVRKRTEQLKGERIIFHTAISLNRYEGAFMKFISVLKNAAGSILLAGVMVGITGFVHAQTSGSGQTGGAMSGQGGSTSGPGGAMSGQGGSTSGEAITGQRNSQGDGTTDTTGKGTSGKDDSYSMSPRKKGSGSTGQGAGSGSSQGTGSSGGSSGSGSGGY</sequence>
<evidence type="ECO:0000256" key="1">
    <source>
        <dbReference type="SAM" id="MobiDB-lite"/>
    </source>
</evidence>
<accession>A0A1I4XD77</accession>
<evidence type="ECO:0000313" key="3">
    <source>
        <dbReference type="Proteomes" id="UP000183107"/>
    </source>
</evidence>
<keyword evidence="3" id="KW-1185">Reference proteome</keyword>
<protein>
    <submittedName>
        <fullName evidence="2">Uncharacterized protein</fullName>
    </submittedName>
</protein>
<dbReference type="EMBL" id="FOVJ01000001">
    <property type="protein sequence ID" value="SFN23868.1"/>
    <property type="molecule type" value="Genomic_DNA"/>
</dbReference>
<reference evidence="3" key="1">
    <citation type="submission" date="2016-10" db="EMBL/GenBank/DDBJ databases">
        <authorList>
            <person name="Varghese N."/>
        </authorList>
    </citation>
    <scope>NUCLEOTIDE SEQUENCE [LARGE SCALE GENOMIC DNA]</scope>
    <source>
        <strain evidence="3">Nsp8</strain>
    </source>
</reference>
<name>A0A1I4XD77_9PROT</name>
<organism evidence="2 3">
    <name type="scientific">Nitrosospira briensis</name>
    <dbReference type="NCBI Taxonomy" id="35799"/>
    <lineage>
        <taxon>Bacteria</taxon>
        <taxon>Pseudomonadati</taxon>
        <taxon>Pseudomonadota</taxon>
        <taxon>Betaproteobacteria</taxon>
        <taxon>Nitrosomonadales</taxon>
        <taxon>Nitrosomonadaceae</taxon>
        <taxon>Nitrosospira</taxon>
    </lineage>
</organism>
<proteinExistence type="predicted"/>
<feature type="compositionally biased region" description="Low complexity" evidence="1">
    <location>
        <begin position="124"/>
        <end position="133"/>
    </location>
</feature>
<gene>
    <name evidence="2" type="ORF">SAMN05216386_0060</name>
</gene>
<feature type="compositionally biased region" description="Gly residues" evidence="1">
    <location>
        <begin position="84"/>
        <end position="111"/>
    </location>
</feature>